<evidence type="ECO:0000313" key="5">
    <source>
        <dbReference type="Proteomes" id="UP001321018"/>
    </source>
</evidence>
<dbReference type="EMBL" id="JAOPKA010000045">
    <property type="protein sequence ID" value="MCU4744779.1"/>
    <property type="molecule type" value="Genomic_DNA"/>
</dbReference>
<evidence type="ECO:0000313" key="4">
    <source>
        <dbReference type="Proteomes" id="UP001320972"/>
    </source>
</evidence>
<reference evidence="2 4" key="1">
    <citation type="submission" date="2022-09" db="EMBL/GenBank/DDBJ databases">
        <title>Enrichment on poylsaccharides allowed isolation of novel metabolic and taxonomic groups of Haloarchaea.</title>
        <authorList>
            <person name="Sorokin D.Y."/>
            <person name="Elcheninov A.G."/>
            <person name="Khizhniak T.V."/>
            <person name="Kolganova T.V."/>
            <person name="Kublanov I.V."/>
        </authorList>
    </citation>
    <scope>NUCLEOTIDE SEQUENCE</scope>
    <source>
        <strain evidence="3 4">AArc-m2/3/4</strain>
        <strain evidence="2">AArc-xg1-1</strain>
    </source>
</reference>
<gene>
    <name evidence="3" type="ORF">OB955_16095</name>
    <name evidence="2" type="ORF">OB960_25785</name>
</gene>
<dbReference type="EMBL" id="JAOPKB010000010">
    <property type="protein sequence ID" value="MCU4974248.1"/>
    <property type="molecule type" value="Genomic_DNA"/>
</dbReference>
<dbReference type="AlphaFoldDB" id="A0AAP2Z6D8"/>
<feature type="compositionally biased region" description="Basic and acidic residues" evidence="1">
    <location>
        <begin position="65"/>
        <end position="83"/>
    </location>
</feature>
<dbReference type="RefSeq" id="WP_338006574.1">
    <property type="nucleotide sequence ID" value="NZ_JAOPKA010000045.1"/>
</dbReference>
<evidence type="ECO:0000256" key="1">
    <source>
        <dbReference type="SAM" id="MobiDB-lite"/>
    </source>
</evidence>
<sequence>MDFIADARRDRSTTRRELVRVCSAVAITSVAGCLSSDDDGESDNNSPGSEGDDSSDGGNGDDTDGERTRLESGDGWQEPHDGVEIPDDPGTAILEIGGETVTLTGIATGGEVSEDDISTTGAEQFEIQGSFQGGQYRETQISVNFTRMLGYEDTSGRWAESDAFSLVRGDGIRLGNVIYRLYEDGRLANDDIAGELDGRRFTDESFIHANRNGIVTIVEEIDSHEDDSFDGRFEFGARLSDDWNEL</sequence>
<feature type="compositionally biased region" description="Acidic residues" evidence="1">
    <location>
        <begin position="50"/>
        <end position="64"/>
    </location>
</feature>
<dbReference type="Proteomes" id="UP001321018">
    <property type="component" value="Unassembled WGS sequence"/>
</dbReference>
<organism evidence="2 5">
    <name type="scientific">Natronoglomus mannanivorans</name>
    <dbReference type="NCBI Taxonomy" id="2979990"/>
    <lineage>
        <taxon>Archaea</taxon>
        <taxon>Methanobacteriati</taxon>
        <taxon>Methanobacteriota</taxon>
        <taxon>Stenosarchaea group</taxon>
        <taxon>Halobacteria</taxon>
        <taxon>Halobacteriales</taxon>
        <taxon>Natrialbaceae</taxon>
        <taxon>Natronoglomus</taxon>
    </lineage>
</organism>
<accession>A0AAP2Z6D8</accession>
<keyword evidence="4" id="KW-1185">Reference proteome</keyword>
<dbReference type="Proteomes" id="UP001320972">
    <property type="component" value="Unassembled WGS sequence"/>
</dbReference>
<protein>
    <submittedName>
        <fullName evidence="2">Uncharacterized protein</fullName>
    </submittedName>
</protein>
<feature type="region of interest" description="Disordered" evidence="1">
    <location>
        <begin position="30"/>
        <end position="90"/>
    </location>
</feature>
<comment type="caution">
    <text evidence="2">The sequence shown here is derived from an EMBL/GenBank/DDBJ whole genome shotgun (WGS) entry which is preliminary data.</text>
</comment>
<evidence type="ECO:0000313" key="2">
    <source>
        <dbReference type="EMBL" id="MCU4744779.1"/>
    </source>
</evidence>
<evidence type="ECO:0000313" key="3">
    <source>
        <dbReference type="EMBL" id="MCU4974248.1"/>
    </source>
</evidence>
<name>A0AAP2Z6D8_9EURY</name>
<proteinExistence type="predicted"/>